<comment type="caution">
    <text evidence="16">The sequence shown here is derived from an EMBL/GenBank/DDBJ whole genome shotgun (WGS) entry which is preliminary data.</text>
</comment>
<dbReference type="SUPFAM" id="SSF141259">
    <property type="entry name" value="CarD-like"/>
    <property type="match status" value="1"/>
</dbReference>
<evidence type="ECO:0000313" key="16">
    <source>
        <dbReference type="EMBL" id="OCC14707.1"/>
    </source>
</evidence>
<dbReference type="PANTHER" id="PTHR47964:SF1">
    <property type="entry name" value="ATP-DEPENDENT DNA HELICASE HOMOLOG RECG, CHLOROPLASTIC"/>
    <property type="match status" value="1"/>
</dbReference>
<dbReference type="GO" id="GO:0005524">
    <property type="term" value="F:ATP binding"/>
    <property type="evidence" value="ECO:0007669"/>
    <property type="project" value="UniProtKB-UniRule"/>
</dbReference>
<evidence type="ECO:0000256" key="3">
    <source>
        <dbReference type="ARBA" id="ARBA00022741"/>
    </source>
</evidence>
<dbReference type="NCBIfam" id="TIGR00580">
    <property type="entry name" value="mfd"/>
    <property type="match status" value="1"/>
</dbReference>
<dbReference type="Gene3D" id="3.40.50.11180">
    <property type="match status" value="1"/>
</dbReference>
<evidence type="ECO:0000256" key="10">
    <source>
        <dbReference type="ARBA" id="ARBA00061104"/>
    </source>
</evidence>
<dbReference type="Pfam" id="PF02559">
    <property type="entry name" value="CarD_TRCF_RID"/>
    <property type="match status" value="1"/>
</dbReference>
<evidence type="ECO:0000256" key="13">
    <source>
        <dbReference type="HAMAP-Rule" id="MF_00969"/>
    </source>
</evidence>
<dbReference type="GO" id="GO:0005737">
    <property type="term" value="C:cytoplasm"/>
    <property type="evidence" value="ECO:0007669"/>
    <property type="project" value="UniProtKB-SubCell"/>
</dbReference>
<reference evidence="16 17" key="1">
    <citation type="submission" date="2016-06" db="EMBL/GenBank/DDBJ databases">
        <title>Respiratory ammonification of nitrate coupled to the oxidation of elemental sulfur in deep-sea autotrophic thermophilic bacteria.</title>
        <authorList>
            <person name="Slobodkina G.B."/>
            <person name="Mardanov A.V."/>
            <person name="Ravin N.V."/>
            <person name="Frolova A.A."/>
            <person name="Viryasiv M.B."/>
            <person name="Chernyh N.A."/>
            <person name="Bonch-Osmolovskaya E.A."/>
            <person name="Slobodkin A.I."/>
        </authorList>
    </citation>
    <scope>NUCLEOTIDE SEQUENCE [LARGE SCALE GENOMIC DNA]</scope>
    <source>
        <strain evidence="16 17">S69</strain>
    </source>
</reference>
<comment type="subcellular location">
    <subcellularLocation>
        <location evidence="1 13">Cytoplasm</location>
    </subcellularLocation>
</comment>
<evidence type="ECO:0000256" key="2">
    <source>
        <dbReference type="ARBA" id="ARBA00022490"/>
    </source>
</evidence>
<gene>
    <name evidence="13" type="primary">mfd</name>
    <name evidence="16" type="ORF">DBT_1767</name>
</gene>
<sequence>MDPRNLLIFIQGLSNRPSSAAWLLKEYKESLPNRFRFFVWITKDQESAEERAKDLKFFFKQPVVIYPNRFTLPYVHMIPDAEISAERISTLFEILEMGKEEEIHIITPVRAVMEYTVPKDVLNAGLEYLEEGEEVDRNAIERWLVESGYEQNRRVEKVGEFSKRGDILDIFPPRTKFPLRIIFFGDFIEEIRTFDPETQRSVGRVKQWFLLPCIEVFFNKDLVGPACEQLLMRAESIGWSSEDVVTIMNSLREGIIEENVLSLLPILYNRPETLLDYIGDNALFIMDDVSSIIEEATIFWERANSAYNDAKDKLPPPIGSLEEYILPVDGLKDAFKKRPIAICKKEVSLEKTLFEIHIGQRDTVERIPKAPLELTPPTNISIISSTGKGKESIAPFLEHLNNRIRDGERIIVSCSNEKTVKRISSLLSISPEHQLLGLDSSLKAPIEILPDDPGIYLVEGELSSGFSIVEKGITFLSEDEFLGTPKERKKKSVSRTKARKIAPVELEELAPGDIVVHRDFGLGIFRALETVEAGGIPGEYLLLEYRDGDKLYLPVDRIGLLQRYKGLEDKVPRLDKLGGTSWELTKKRVKKAILEIANELVDLYALRQVQRGYAFNPPDAMYHEFEADFPYEDTADQKRATFEILKDMESPKPMDRLLCGDVGFGKTEVAMRAAFLAVENGKQVGVLVPTTLLAEQHERTFRERFKRFPVKIAAISRLKSRKEQREILEGVRNGSVDIVIGTHRLLQADCTFKDLGLLIIDEEHRFGVRHKERLKQLKKNVDCLSLTATPIPRTLQLSLLGIRDLSVIETPPRDRRPVKTFLSEFDPPVIKDAFRRELERGGQIFYVYNRVKGIERMAEKLKALVPEARIDVAHGQMDESKLEDVMVRFIRGEIDCLVCTTIIESGIDIPSANTMLIHRADTLGLAQLYQLRGRVGRGAEQGYAYLLVPDIAKIPKDARKRLMAVLEMETKGGGLTLAMEDLKIRGAGNLLGTAQSGQIAKVGYDLFLELLKEAVDELKGVPPEESIHPEVNLKVPAYIPEEYCKDVSERLRLYRTISQCRDSQELEEKRAYLSDVYGPIPVETENLFAITELKLLLKKIHCVRLDEQHTKKDTRFILTFDEKGPPNLEKVVNFVKSGKGSLMPDGRLAITTSFSMLKEILRGLD</sequence>
<dbReference type="SUPFAM" id="SSF52540">
    <property type="entry name" value="P-loop containing nucleoside triphosphate hydrolases"/>
    <property type="match status" value="4"/>
</dbReference>
<dbReference type="GO" id="GO:0000716">
    <property type="term" value="P:transcription-coupled nucleotide-excision repair, DNA damage recognition"/>
    <property type="evidence" value="ECO:0007669"/>
    <property type="project" value="UniProtKB-UniRule"/>
</dbReference>
<dbReference type="InterPro" id="IPR014001">
    <property type="entry name" value="Helicase_ATP-bd"/>
</dbReference>
<feature type="domain" description="Helicase C-terminal" evidence="15">
    <location>
        <begin position="829"/>
        <end position="983"/>
    </location>
</feature>
<comment type="similarity">
    <text evidence="10 13">In the N-terminal section; belongs to the UvrB family.</text>
</comment>
<dbReference type="PANTHER" id="PTHR47964">
    <property type="entry name" value="ATP-DEPENDENT DNA HELICASE HOMOLOG RECG, CHLOROPLASTIC"/>
    <property type="match status" value="1"/>
</dbReference>
<dbReference type="STRING" id="1156395.DBT_1767"/>
<dbReference type="SMART" id="SM00487">
    <property type="entry name" value="DEXDc"/>
    <property type="match status" value="1"/>
</dbReference>
<dbReference type="PROSITE" id="PS51194">
    <property type="entry name" value="HELICASE_CTER"/>
    <property type="match status" value="1"/>
</dbReference>
<evidence type="ECO:0000256" key="1">
    <source>
        <dbReference type="ARBA" id="ARBA00004496"/>
    </source>
</evidence>
<dbReference type="PROSITE" id="PS51192">
    <property type="entry name" value="HELICASE_ATP_BIND_1"/>
    <property type="match status" value="1"/>
</dbReference>
<proteinExistence type="inferred from homology"/>
<feature type="domain" description="Helicase ATP-binding" evidence="14">
    <location>
        <begin position="647"/>
        <end position="808"/>
    </location>
</feature>
<dbReference type="GO" id="GO:0003678">
    <property type="term" value="F:DNA helicase activity"/>
    <property type="evidence" value="ECO:0007669"/>
    <property type="project" value="TreeGrafter"/>
</dbReference>
<organism evidence="16 17">
    <name type="scientific">Dissulfuribacter thermophilus</name>
    <dbReference type="NCBI Taxonomy" id="1156395"/>
    <lineage>
        <taxon>Bacteria</taxon>
        <taxon>Pseudomonadati</taxon>
        <taxon>Thermodesulfobacteriota</taxon>
        <taxon>Dissulfuribacteria</taxon>
        <taxon>Dissulfuribacterales</taxon>
        <taxon>Dissulfuribacteraceae</taxon>
        <taxon>Dissulfuribacter</taxon>
    </lineage>
</organism>
<protein>
    <recommendedName>
        <fullName evidence="12 13">Transcription-repair-coupling factor</fullName>
        <shortName evidence="13">TRCF</shortName>
        <ecNumber evidence="13">3.6.4.-</ecNumber>
    </recommendedName>
</protein>
<keyword evidence="2 13" id="KW-0963">Cytoplasm</keyword>
<evidence type="ECO:0000256" key="5">
    <source>
        <dbReference type="ARBA" id="ARBA00022801"/>
    </source>
</evidence>
<evidence type="ECO:0000256" key="4">
    <source>
        <dbReference type="ARBA" id="ARBA00022763"/>
    </source>
</evidence>
<dbReference type="InterPro" id="IPR047112">
    <property type="entry name" value="RecG/Mfd"/>
</dbReference>
<keyword evidence="8 13" id="KW-0238">DNA-binding</keyword>
<dbReference type="Proteomes" id="UP000093080">
    <property type="component" value="Unassembled WGS sequence"/>
</dbReference>
<keyword evidence="4 13" id="KW-0227">DNA damage</keyword>
<comment type="function">
    <text evidence="13">Couples transcription and DNA repair by recognizing RNA polymerase (RNAP) stalled at DNA lesions. Mediates ATP-dependent release of RNAP and its truncated transcript from the DNA, and recruitment of nucleotide excision repair machinery to the damaged site.</text>
</comment>
<accession>A0A1B9F432</accession>
<keyword evidence="3 13" id="KW-0547">Nucleotide-binding</keyword>
<dbReference type="Pfam" id="PF00271">
    <property type="entry name" value="Helicase_C"/>
    <property type="match status" value="1"/>
</dbReference>
<dbReference type="InterPro" id="IPR001650">
    <property type="entry name" value="Helicase_C-like"/>
</dbReference>
<keyword evidence="5 13" id="KW-0378">Hydrolase</keyword>
<dbReference type="SMART" id="SM00490">
    <property type="entry name" value="HELICc"/>
    <property type="match status" value="1"/>
</dbReference>
<dbReference type="GO" id="GO:0003684">
    <property type="term" value="F:damaged DNA binding"/>
    <property type="evidence" value="ECO:0007669"/>
    <property type="project" value="InterPro"/>
</dbReference>
<dbReference type="InterPro" id="IPR041471">
    <property type="entry name" value="UvrB_inter"/>
</dbReference>
<evidence type="ECO:0000256" key="11">
    <source>
        <dbReference type="ARBA" id="ARBA00061399"/>
    </source>
</evidence>
<evidence type="ECO:0000256" key="7">
    <source>
        <dbReference type="ARBA" id="ARBA00022840"/>
    </source>
</evidence>
<dbReference type="RefSeq" id="WP_067619136.1">
    <property type="nucleotide sequence ID" value="NZ_MAGO01000009.1"/>
</dbReference>
<dbReference type="SMART" id="SM00982">
    <property type="entry name" value="TRCF"/>
    <property type="match status" value="1"/>
</dbReference>
<dbReference type="HAMAP" id="MF_00969">
    <property type="entry name" value="TRCF"/>
    <property type="match status" value="1"/>
</dbReference>
<evidence type="ECO:0000256" key="12">
    <source>
        <dbReference type="ARBA" id="ARBA00070128"/>
    </source>
</evidence>
<comment type="similarity">
    <text evidence="11 13">In the C-terminal section; belongs to the helicase family. RecG subfamily.</text>
</comment>
<dbReference type="Pfam" id="PF00270">
    <property type="entry name" value="DEAD"/>
    <property type="match status" value="1"/>
</dbReference>
<dbReference type="InterPro" id="IPR037235">
    <property type="entry name" value="TRCF-like_C_D7"/>
</dbReference>
<dbReference type="InterPro" id="IPR003711">
    <property type="entry name" value="CarD-like/TRCF_RID"/>
</dbReference>
<dbReference type="InterPro" id="IPR036101">
    <property type="entry name" value="CarD-like/TRCF_RID_sf"/>
</dbReference>
<keyword evidence="7 13" id="KW-0067">ATP-binding</keyword>
<name>A0A1B9F432_9BACT</name>
<dbReference type="EC" id="3.6.4.-" evidence="13"/>
<dbReference type="Gene3D" id="3.30.2060.10">
    <property type="entry name" value="Penicillin-binding protein 1b domain"/>
    <property type="match status" value="1"/>
</dbReference>
<keyword evidence="17" id="KW-1185">Reference proteome</keyword>
<keyword evidence="9 13" id="KW-0234">DNA repair</keyword>
<evidence type="ECO:0000256" key="8">
    <source>
        <dbReference type="ARBA" id="ARBA00023125"/>
    </source>
</evidence>
<keyword evidence="6" id="KW-0347">Helicase</keyword>
<dbReference type="GO" id="GO:0006355">
    <property type="term" value="P:regulation of DNA-templated transcription"/>
    <property type="evidence" value="ECO:0007669"/>
    <property type="project" value="UniProtKB-UniRule"/>
</dbReference>
<evidence type="ECO:0000259" key="15">
    <source>
        <dbReference type="PROSITE" id="PS51194"/>
    </source>
</evidence>
<dbReference type="Gene3D" id="3.40.50.300">
    <property type="entry name" value="P-loop containing nucleotide triphosphate hydrolases"/>
    <property type="match status" value="2"/>
</dbReference>
<evidence type="ECO:0000313" key="17">
    <source>
        <dbReference type="Proteomes" id="UP000093080"/>
    </source>
</evidence>
<dbReference type="SMART" id="SM01058">
    <property type="entry name" value="CarD_TRCF"/>
    <property type="match status" value="1"/>
</dbReference>
<evidence type="ECO:0000256" key="6">
    <source>
        <dbReference type="ARBA" id="ARBA00022806"/>
    </source>
</evidence>
<evidence type="ECO:0000256" key="9">
    <source>
        <dbReference type="ARBA" id="ARBA00023204"/>
    </source>
</evidence>
<evidence type="ECO:0000259" key="14">
    <source>
        <dbReference type="PROSITE" id="PS51192"/>
    </source>
</evidence>
<dbReference type="InterPro" id="IPR027417">
    <property type="entry name" value="P-loop_NTPase"/>
</dbReference>
<dbReference type="InterPro" id="IPR005118">
    <property type="entry name" value="TRCF_C"/>
</dbReference>
<dbReference type="EMBL" id="MAGO01000009">
    <property type="protein sequence ID" value="OCC14707.1"/>
    <property type="molecule type" value="Genomic_DNA"/>
</dbReference>
<dbReference type="Gene3D" id="2.40.10.170">
    <property type="match status" value="1"/>
</dbReference>
<dbReference type="Pfam" id="PF17757">
    <property type="entry name" value="UvrB_inter"/>
    <property type="match status" value="1"/>
</dbReference>
<dbReference type="Gene3D" id="3.90.1150.50">
    <property type="entry name" value="Transcription-repair-coupling factor, D7 domain"/>
    <property type="match status" value="1"/>
</dbReference>
<dbReference type="PATRIC" id="fig|1156395.6.peg.1782"/>
<dbReference type="Pfam" id="PF03461">
    <property type="entry name" value="TRCF"/>
    <property type="match status" value="1"/>
</dbReference>
<dbReference type="OrthoDB" id="9804325at2"/>
<dbReference type="GO" id="GO:0016787">
    <property type="term" value="F:hydrolase activity"/>
    <property type="evidence" value="ECO:0007669"/>
    <property type="project" value="UniProtKB-KW"/>
</dbReference>
<dbReference type="CDD" id="cd17991">
    <property type="entry name" value="DEXHc_TRCF"/>
    <property type="match status" value="1"/>
</dbReference>
<dbReference type="SUPFAM" id="SSF143517">
    <property type="entry name" value="TRCF domain-like"/>
    <property type="match status" value="1"/>
</dbReference>
<dbReference type="FunFam" id="3.40.50.300:FF:000546">
    <property type="entry name" value="Transcription-repair-coupling factor"/>
    <property type="match status" value="1"/>
</dbReference>
<dbReference type="AlphaFoldDB" id="A0A1B9F432"/>
<dbReference type="InterPro" id="IPR011545">
    <property type="entry name" value="DEAD/DEAH_box_helicase_dom"/>
</dbReference>
<dbReference type="InterPro" id="IPR004576">
    <property type="entry name" value="Mfd"/>
</dbReference>